<dbReference type="Gene3D" id="3.40.50.150">
    <property type="entry name" value="Vaccinia Virus protein VP39"/>
    <property type="match status" value="1"/>
</dbReference>
<evidence type="ECO:0008006" key="3">
    <source>
        <dbReference type="Google" id="ProtNLM"/>
    </source>
</evidence>
<dbReference type="Pfam" id="PF13578">
    <property type="entry name" value="Methyltransf_24"/>
    <property type="match status" value="1"/>
</dbReference>
<accession>A0A916XQ49</accession>
<protein>
    <recommendedName>
        <fullName evidence="3">Class I SAM-dependent methyltransferase</fullName>
    </recommendedName>
</protein>
<reference evidence="1" key="1">
    <citation type="journal article" date="2014" name="Int. J. Syst. Evol. Microbiol.">
        <title>Complete genome sequence of Corynebacterium casei LMG S-19264T (=DSM 44701T), isolated from a smear-ripened cheese.</title>
        <authorList>
            <consortium name="US DOE Joint Genome Institute (JGI-PGF)"/>
            <person name="Walter F."/>
            <person name="Albersmeier A."/>
            <person name="Kalinowski J."/>
            <person name="Ruckert C."/>
        </authorList>
    </citation>
    <scope>NUCLEOTIDE SEQUENCE</scope>
    <source>
        <strain evidence="1">CGMCC 1.12919</strain>
    </source>
</reference>
<evidence type="ECO:0000313" key="2">
    <source>
        <dbReference type="Proteomes" id="UP000637002"/>
    </source>
</evidence>
<sequence>MSGLSPETGARESRAILAGYGRQLAGQLGPGLAQGLRRLKLGLRALAGRDGGGWFIPYRYAQPGRRPAYPALEALFDAARPGMERLLDDIRQAQTALRAIPPDGPGLRWSQSWFPRLDAAAAYVTVRRLSPRLIVEVGSGHSTRFLMRALQDGGHGGALVAIDPAPRAALDLASVRHIAARAEDVEAGVFAELGPGDVLFIDSSHIAMPGTDVDRLLLDVLPQLPSGVHIHVHDVFLPDPYPESWGWRGYNEQIAIGALVQGGGYEIVFASWYARTRMAEAVQRAVGALPLLPGAYETSLWLRKR</sequence>
<reference evidence="1" key="2">
    <citation type="submission" date="2020-09" db="EMBL/GenBank/DDBJ databases">
        <authorList>
            <person name="Sun Q."/>
            <person name="Zhou Y."/>
        </authorList>
    </citation>
    <scope>NUCLEOTIDE SEQUENCE</scope>
    <source>
        <strain evidence="1">CGMCC 1.12919</strain>
    </source>
</reference>
<gene>
    <name evidence="1" type="ORF">GCM10010994_56450</name>
</gene>
<dbReference type="InterPro" id="IPR029063">
    <property type="entry name" value="SAM-dependent_MTases_sf"/>
</dbReference>
<evidence type="ECO:0000313" key="1">
    <source>
        <dbReference type="EMBL" id="GGC91396.1"/>
    </source>
</evidence>
<organism evidence="1 2">
    <name type="scientific">Chelatococcus reniformis</name>
    <dbReference type="NCBI Taxonomy" id="1494448"/>
    <lineage>
        <taxon>Bacteria</taxon>
        <taxon>Pseudomonadati</taxon>
        <taxon>Pseudomonadota</taxon>
        <taxon>Alphaproteobacteria</taxon>
        <taxon>Hyphomicrobiales</taxon>
        <taxon>Chelatococcaceae</taxon>
        <taxon>Chelatococcus</taxon>
    </lineage>
</organism>
<dbReference type="AlphaFoldDB" id="A0A916XQ49"/>
<dbReference type="Proteomes" id="UP000637002">
    <property type="component" value="Unassembled WGS sequence"/>
</dbReference>
<dbReference type="SUPFAM" id="SSF53335">
    <property type="entry name" value="S-adenosyl-L-methionine-dependent methyltransferases"/>
    <property type="match status" value="1"/>
</dbReference>
<keyword evidence="2" id="KW-1185">Reference proteome</keyword>
<dbReference type="EMBL" id="BMGG01000012">
    <property type="protein sequence ID" value="GGC91396.1"/>
    <property type="molecule type" value="Genomic_DNA"/>
</dbReference>
<name>A0A916XQ49_9HYPH</name>
<dbReference type="RefSeq" id="WP_188612530.1">
    <property type="nucleotide sequence ID" value="NZ_BMGG01000012.1"/>
</dbReference>
<comment type="caution">
    <text evidence="1">The sequence shown here is derived from an EMBL/GenBank/DDBJ whole genome shotgun (WGS) entry which is preliminary data.</text>
</comment>
<proteinExistence type="predicted"/>